<dbReference type="EMBL" id="LCAG01000021">
    <property type="protein sequence ID" value="KKR86116.1"/>
    <property type="molecule type" value="Genomic_DNA"/>
</dbReference>
<evidence type="ECO:0000256" key="1">
    <source>
        <dbReference type="SAM" id="Phobius"/>
    </source>
</evidence>
<feature type="domain" description="SH3b" evidence="2">
    <location>
        <begin position="212"/>
        <end position="279"/>
    </location>
</feature>
<keyword evidence="3" id="KW-0808">Transferase</keyword>
<keyword evidence="3" id="KW-0418">Kinase</keyword>
<evidence type="ECO:0000259" key="2">
    <source>
        <dbReference type="PROSITE" id="PS51781"/>
    </source>
</evidence>
<evidence type="ECO:0000313" key="4">
    <source>
        <dbReference type="Proteomes" id="UP000034854"/>
    </source>
</evidence>
<accession>A0A0G0UFC4</accession>
<dbReference type="PANTHER" id="PTHR36194">
    <property type="entry name" value="S-LAYER-LIKE PROTEIN"/>
    <property type="match status" value="1"/>
</dbReference>
<protein>
    <submittedName>
        <fullName evidence="3">Serine/threonine protein kinase</fullName>
    </submittedName>
</protein>
<keyword evidence="1" id="KW-0472">Membrane</keyword>
<dbReference type="GO" id="GO:0004674">
    <property type="term" value="F:protein serine/threonine kinase activity"/>
    <property type="evidence" value="ECO:0007669"/>
    <property type="project" value="UniProtKB-KW"/>
</dbReference>
<organism evidence="3 4">
    <name type="scientific">Candidatus Curtissbacteria bacterium GW2011_GWA1_41_11</name>
    <dbReference type="NCBI Taxonomy" id="1618409"/>
    <lineage>
        <taxon>Bacteria</taxon>
        <taxon>Candidatus Curtissiibacteriota</taxon>
    </lineage>
</organism>
<dbReference type="Pfam" id="PF08239">
    <property type="entry name" value="SH3_3"/>
    <property type="match status" value="1"/>
</dbReference>
<feature type="transmembrane region" description="Helical" evidence="1">
    <location>
        <begin position="21"/>
        <end position="43"/>
    </location>
</feature>
<dbReference type="PROSITE" id="PS51781">
    <property type="entry name" value="SH3B"/>
    <property type="match status" value="1"/>
</dbReference>
<dbReference type="Pfam" id="PF08308">
    <property type="entry name" value="PEGA"/>
    <property type="match status" value="2"/>
</dbReference>
<reference evidence="3 4" key="1">
    <citation type="journal article" date="2015" name="Nature">
        <title>rRNA introns, odd ribosomes, and small enigmatic genomes across a large radiation of phyla.</title>
        <authorList>
            <person name="Brown C.T."/>
            <person name="Hug L.A."/>
            <person name="Thomas B.C."/>
            <person name="Sharon I."/>
            <person name="Castelle C.J."/>
            <person name="Singh A."/>
            <person name="Wilkins M.J."/>
            <person name="Williams K.H."/>
            <person name="Banfield J.F."/>
        </authorList>
    </citation>
    <scope>NUCLEOTIDE SEQUENCE [LARGE SCALE GENOMIC DNA]</scope>
</reference>
<dbReference type="InterPro" id="IPR003646">
    <property type="entry name" value="SH3-like_bac-type"/>
</dbReference>
<comment type="caution">
    <text evidence="3">The sequence shown here is derived from an EMBL/GenBank/DDBJ whole genome shotgun (WGS) entry which is preliminary data.</text>
</comment>
<dbReference type="AlphaFoldDB" id="A0A0G0UFC4"/>
<dbReference type="InterPro" id="IPR013229">
    <property type="entry name" value="PEGA"/>
</dbReference>
<proteinExistence type="predicted"/>
<dbReference type="Proteomes" id="UP000034854">
    <property type="component" value="Unassembled WGS sequence"/>
</dbReference>
<name>A0A0G0UFC4_9BACT</name>
<dbReference type="Gene3D" id="2.30.30.40">
    <property type="entry name" value="SH3 Domains"/>
    <property type="match status" value="1"/>
</dbReference>
<evidence type="ECO:0000313" key="3">
    <source>
        <dbReference type="EMBL" id="KKR86116.1"/>
    </source>
</evidence>
<sequence>MPGITLNAKRLKTNTGNNLKILLNVSCYMLIVASLSACSAVGFSKPAALQVTSKPEASVFLDGKHIGKTPFYSDQLRAGEFTLKVTVSGADYVDKITLSQGTLAAVNRELNSNYLAQGGENLSLVSGQKGLFIISFPSEADVTIDGSYVGKTPLLTQEIEEGDHKILLAKEGYIEREFAIKSSTKYQVLAEVTLASQIAKGVGTVAKEPQKPQTQHVLILSTPQGFLRVRQEPSLSVAEIGQVNSGEEYEIIQEAKEWFQINFDNKIGWVSAVYAQKVE</sequence>
<gene>
    <name evidence="3" type="ORF">UU34_C0021G0010</name>
</gene>
<keyword evidence="1" id="KW-1133">Transmembrane helix</keyword>
<keyword evidence="1" id="KW-0812">Transmembrane</keyword>
<keyword evidence="3" id="KW-0723">Serine/threonine-protein kinase</keyword>
<dbReference type="PANTHER" id="PTHR36194:SF1">
    <property type="entry name" value="S-LAYER-LIKE PROTEIN"/>
    <property type="match status" value="1"/>
</dbReference>